<gene>
    <name evidence="2" type="ORF">NITINOP_1779</name>
</gene>
<organism evidence="2 3">
    <name type="scientific">Candidatus Nitrospira inopinata</name>
    <dbReference type="NCBI Taxonomy" id="1715989"/>
    <lineage>
        <taxon>Bacteria</taxon>
        <taxon>Pseudomonadati</taxon>
        <taxon>Nitrospirota</taxon>
        <taxon>Nitrospiria</taxon>
        <taxon>Nitrospirales</taxon>
        <taxon>Nitrospiraceae</taxon>
        <taxon>Nitrospira</taxon>
    </lineage>
</organism>
<feature type="domain" description="Surface-adhesin protein E-like" evidence="1">
    <location>
        <begin position="28"/>
        <end position="137"/>
    </location>
</feature>
<proteinExistence type="predicted"/>
<name>A0A0S4KYJ7_9BACT</name>
<reference evidence="3" key="1">
    <citation type="submission" date="2015-09" db="EMBL/GenBank/DDBJ databases">
        <authorList>
            <person name="Daims H."/>
        </authorList>
    </citation>
    <scope>NUCLEOTIDE SEQUENCE [LARGE SCALE GENOMIC DNA]</scope>
</reference>
<evidence type="ECO:0000259" key="1">
    <source>
        <dbReference type="Pfam" id="PF16747"/>
    </source>
</evidence>
<dbReference type="Proteomes" id="UP000066284">
    <property type="component" value="Chromosome 1"/>
</dbReference>
<dbReference type="InterPro" id="IPR031939">
    <property type="entry name" value="Adhesin_E-like"/>
</dbReference>
<evidence type="ECO:0000313" key="2">
    <source>
        <dbReference type="EMBL" id="CUQ66754.1"/>
    </source>
</evidence>
<accession>A0A0S4KYJ7</accession>
<dbReference type="KEGG" id="nio:NITINOP_1779"/>
<dbReference type="RefSeq" id="WP_062484715.1">
    <property type="nucleotide sequence ID" value="NZ_LN885086.1"/>
</dbReference>
<dbReference type="Pfam" id="PF16747">
    <property type="entry name" value="Adhesin_E"/>
    <property type="match status" value="1"/>
</dbReference>
<dbReference type="AlphaFoldDB" id="A0A0S4KYJ7"/>
<dbReference type="EMBL" id="LN885086">
    <property type="protein sequence ID" value="CUQ66754.1"/>
    <property type="molecule type" value="Genomic_DNA"/>
</dbReference>
<keyword evidence="3" id="KW-1185">Reference proteome</keyword>
<dbReference type="OrthoDB" id="9797897at2"/>
<protein>
    <recommendedName>
        <fullName evidence="1">Surface-adhesin protein E-like domain-containing protein</fullName>
    </recommendedName>
</protein>
<evidence type="ECO:0000313" key="3">
    <source>
        <dbReference type="Proteomes" id="UP000066284"/>
    </source>
</evidence>
<sequence>MNVRLASLIGLLLPAVLTLHGSPAWGGWIALDKRHQPQSKQVVHYDPDTIHREGNVVTVWQLMDVQWMGESPTPRFLSATTHKQFDCRLWRVRVLQVVEFSRNMATGKSRSGYIENANWRPIEPQSVDHGLGEIVCRKP</sequence>